<gene>
    <name evidence="1" type="primary">pepN</name>
    <name evidence="1" type="ORF">ABVT43_12845</name>
</gene>
<keyword evidence="1" id="KW-0378">Hydrolase</keyword>
<dbReference type="InterPro" id="IPR027268">
    <property type="entry name" value="Peptidase_M4/M1_CTD_sf"/>
</dbReference>
<dbReference type="PANTHER" id="PTHR46322">
    <property type="entry name" value="PUROMYCIN-SENSITIVE AMINOPEPTIDASE"/>
    <property type="match status" value="1"/>
</dbReference>
<dbReference type="InterPro" id="IPR045357">
    <property type="entry name" value="Aminopeptidase_N-like_N"/>
</dbReference>
<dbReference type="InterPro" id="IPR035414">
    <property type="entry name" value="Peptidase_M1_pepN_Ig-like"/>
</dbReference>
<dbReference type="Gene3D" id="2.60.40.1730">
    <property type="entry name" value="tricorn interacting facor f3 domain"/>
    <property type="match status" value="1"/>
</dbReference>
<evidence type="ECO:0000313" key="1">
    <source>
        <dbReference type="EMBL" id="MET1256019.1"/>
    </source>
</evidence>
<dbReference type="NCBIfam" id="TIGR02414">
    <property type="entry name" value="pepN_proteo"/>
    <property type="match status" value="1"/>
</dbReference>
<evidence type="ECO:0000313" key="2">
    <source>
        <dbReference type="Proteomes" id="UP001548189"/>
    </source>
</evidence>
<dbReference type="Gene3D" id="2.60.40.1840">
    <property type="match status" value="1"/>
</dbReference>
<dbReference type="Gene3D" id="3.30.2010.30">
    <property type="match status" value="1"/>
</dbReference>
<dbReference type="EC" id="3.4.11.2" evidence="1"/>
<dbReference type="InterPro" id="IPR024601">
    <property type="entry name" value="Peptidase_M1_pepN_C"/>
</dbReference>
<dbReference type="Pfam" id="PF11940">
    <property type="entry name" value="DUF3458"/>
    <property type="match status" value="1"/>
</dbReference>
<dbReference type="InterPro" id="IPR001930">
    <property type="entry name" value="Peptidase_M1"/>
</dbReference>
<dbReference type="CDD" id="cd09600">
    <property type="entry name" value="M1_APN"/>
    <property type="match status" value="1"/>
</dbReference>
<name>A0ABV2BVP4_9GAMM</name>
<protein>
    <submittedName>
        <fullName evidence="1">Aminopeptidase N</fullName>
        <ecNumber evidence="1">3.4.11.2</ecNumber>
    </submittedName>
</protein>
<comment type="caution">
    <text evidence="1">The sequence shown here is derived from an EMBL/GenBank/DDBJ whole genome shotgun (WGS) entry which is preliminary data.</text>
</comment>
<reference evidence="1 2" key="1">
    <citation type="submission" date="2024-06" db="EMBL/GenBank/DDBJ databases">
        <authorList>
            <person name="Li F."/>
        </authorList>
    </citation>
    <scope>NUCLEOTIDE SEQUENCE [LARGE SCALE GENOMIC DNA]</scope>
    <source>
        <strain evidence="1 2">GXAS 311</strain>
    </source>
</reference>
<keyword evidence="2" id="KW-1185">Reference proteome</keyword>
<dbReference type="InterPro" id="IPR037144">
    <property type="entry name" value="Peptidase_M1_pepN_C_sf"/>
</dbReference>
<dbReference type="InterPro" id="IPR042097">
    <property type="entry name" value="Aminopeptidase_N-like_N_sf"/>
</dbReference>
<keyword evidence="1" id="KW-0645">Protease</keyword>
<dbReference type="Gene3D" id="1.25.50.10">
    <property type="entry name" value="Peptidase M1, alanyl aminopeptidase, C-terminal domain"/>
    <property type="match status" value="1"/>
</dbReference>
<proteinExistence type="predicted"/>
<accession>A0ABV2BVP4</accession>
<dbReference type="Pfam" id="PF17900">
    <property type="entry name" value="Peptidase_M1_N"/>
    <property type="match status" value="1"/>
</dbReference>
<dbReference type="SUPFAM" id="SSF63737">
    <property type="entry name" value="Leukotriene A4 hydrolase N-terminal domain"/>
    <property type="match status" value="1"/>
</dbReference>
<dbReference type="Pfam" id="PF01433">
    <property type="entry name" value="Peptidase_M1"/>
    <property type="match status" value="1"/>
</dbReference>
<dbReference type="InterPro" id="IPR038438">
    <property type="entry name" value="PepN_Ig-like_sf"/>
</dbReference>
<dbReference type="InterPro" id="IPR012779">
    <property type="entry name" value="Peptidase_M1_pepN"/>
</dbReference>
<dbReference type="Pfam" id="PF17432">
    <property type="entry name" value="DUF3458_C"/>
    <property type="match status" value="1"/>
</dbReference>
<dbReference type="SUPFAM" id="SSF55486">
    <property type="entry name" value="Metalloproteases ('zincins'), catalytic domain"/>
    <property type="match status" value="1"/>
</dbReference>
<dbReference type="GO" id="GO:0016285">
    <property type="term" value="F:alanyl aminopeptidase activity"/>
    <property type="evidence" value="ECO:0007669"/>
    <property type="project" value="UniProtKB-EC"/>
</dbReference>
<organism evidence="1 2">
    <name type="scientific">Aliikangiella maris</name>
    <dbReference type="NCBI Taxonomy" id="3162458"/>
    <lineage>
        <taxon>Bacteria</taxon>
        <taxon>Pseudomonadati</taxon>
        <taxon>Pseudomonadota</taxon>
        <taxon>Gammaproteobacteria</taxon>
        <taxon>Oceanospirillales</taxon>
        <taxon>Pleioneaceae</taxon>
        <taxon>Aliikangiella</taxon>
    </lineage>
</organism>
<dbReference type="EMBL" id="JBEVCJ010000016">
    <property type="protein sequence ID" value="MET1256019.1"/>
    <property type="molecule type" value="Genomic_DNA"/>
</dbReference>
<dbReference type="Gene3D" id="1.10.390.10">
    <property type="entry name" value="Neutral Protease Domain 2"/>
    <property type="match status" value="1"/>
</dbReference>
<dbReference type="InterPro" id="IPR014782">
    <property type="entry name" value="Peptidase_M1_dom"/>
</dbReference>
<keyword evidence="1" id="KW-0031">Aminopeptidase</keyword>
<dbReference type="PANTHER" id="PTHR46322:SF1">
    <property type="entry name" value="PUROMYCIN-SENSITIVE AMINOPEPTIDASE"/>
    <property type="match status" value="1"/>
</dbReference>
<dbReference type="Proteomes" id="UP001548189">
    <property type="component" value="Unassembled WGS sequence"/>
</dbReference>
<dbReference type="PRINTS" id="PR00756">
    <property type="entry name" value="ALADIPTASE"/>
</dbReference>
<sequence length="871" mass="98774">MSSSTKPVVKFRKNYKPSPYLIKNTELIFQLFEDHVLVSASLNIESNPKSAESVNLPPMELDGVALELLEISIDDKELSDSDYQLKQDLLIIQPTTAQFNLQTLCKIYPQKNTSLEGLYTSGGKFCTQCEAEGFRKITYYLDRPEIMSAFSVRIEGDQQKYPLLLSNGNPASRGDLTDGRHFVEWHDPFPKPCYLFALVAGDLDCLEDEFTTMNGRKVKLELFVDKGKLDQCQFAMDSLKASMRWDEEKFGREYDLDLYMVVAVSDFNMGAMENKGLNIFNTKYVLANEKTATDADFEGVERVIAHEYFHNWTGNRVTCRDWFQLSLKEGLTVFRDQKFSEDMQSKPVQRIDQVKIIRSAQFAEDSGPMAHPIRPDSYIEMNNFYTVTVYNKGAEVINMMHTLLGEAGFRKGMDLYFERHDGQAVTCEDFVRAMEEANDVDWTQFRNWYSQAGTPLVNVKLTQLGAGQFHLDCEQSCPPTPEQQSKSPFMIPIKTGFLDAAGNSLKFKVEQGDWTDEALLILTENKQSFKIECDAEQIIPSLLRDFSAPIKLAYEYSLTQLATQFASDPNSFNRWDAGQNLMSRLLLSNSPTLSATDKEIVEQAFSAILHDEQLDNALKALAVQLPSLNSLIGQSDKVDLDQLFNKSNQLKQHLAKSLEPVWFSIYNTLAGDNAGARWLRNVALSYLLIASEAQYFELAANQITHATNMTDELAALQVIAKSKNGFESEYVEQFYQKWQNEDLVLDKWFSAQVLNEQDNVIDYIRSSLLEHEKFSIGNPNKVHSVISTFSANNLVQFHHASGAGYALLADLVIQLNQINPQIAGRLATQFNQWKKLDSNRQTLIKSQLSKIISIDALSNDVFEVVDKSLKM</sequence>